<dbReference type="NCBIfam" id="TIGR00072">
    <property type="entry name" value="hydrog_prot"/>
    <property type="match status" value="1"/>
</dbReference>
<protein>
    <recommendedName>
        <fullName evidence="7">Hydrogenase maturation protease</fullName>
    </recommendedName>
</protein>
<evidence type="ECO:0000256" key="1">
    <source>
        <dbReference type="ARBA" id="ARBA00006814"/>
    </source>
</evidence>
<gene>
    <name evidence="5" type="ORF">CSC2_27890</name>
</gene>
<dbReference type="Pfam" id="PF01750">
    <property type="entry name" value="HycI"/>
    <property type="match status" value="1"/>
</dbReference>
<dbReference type="Gene3D" id="3.40.50.1450">
    <property type="entry name" value="HybD-like"/>
    <property type="match status" value="1"/>
</dbReference>
<evidence type="ECO:0000256" key="2">
    <source>
        <dbReference type="ARBA" id="ARBA00022670"/>
    </source>
</evidence>
<evidence type="ECO:0000256" key="3">
    <source>
        <dbReference type="ARBA" id="ARBA00022750"/>
    </source>
</evidence>
<dbReference type="EMBL" id="BMBA01000002">
    <property type="protein sequence ID" value="GFZ32263.1"/>
    <property type="molecule type" value="Genomic_DNA"/>
</dbReference>
<dbReference type="CDD" id="cd00518">
    <property type="entry name" value="H2MP"/>
    <property type="match status" value="1"/>
</dbReference>
<organism evidence="5 6">
    <name type="scientific">Clostridium zeae</name>
    <dbReference type="NCBI Taxonomy" id="2759022"/>
    <lineage>
        <taxon>Bacteria</taxon>
        <taxon>Bacillati</taxon>
        <taxon>Bacillota</taxon>
        <taxon>Clostridia</taxon>
        <taxon>Eubacteriales</taxon>
        <taxon>Clostridiaceae</taxon>
        <taxon>Clostridium</taxon>
    </lineage>
</organism>
<dbReference type="PANTHER" id="PTHR30302:SF1">
    <property type="entry name" value="HYDROGENASE 2 MATURATION PROTEASE"/>
    <property type="match status" value="1"/>
</dbReference>
<dbReference type="PRINTS" id="PR00446">
    <property type="entry name" value="HYDRGNUPTAKE"/>
</dbReference>
<dbReference type="SUPFAM" id="SSF53163">
    <property type="entry name" value="HybD-like"/>
    <property type="match status" value="1"/>
</dbReference>
<keyword evidence="3" id="KW-0064">Aspartyl protease</keyword>
<keyword evidence="2" id="KW-0645">Protease</keyword>
<proteinExistence type="inferred from homology"/>
<evidence type="ECO:0008006" key="7">
    <source>
        <dbReference type="Google" id="ProtNLM"/>
    </source>
</evidence>
<dbReference type="PANTHER" id="PTHR30302">
    <property type="entry name" value="HYDROGENASE 1 MATURATION PROTEASE"/>
    <property type="match status" value="1"/>
</dbReference>
<accession>A0ABQ1EC31</accession>
<comment type="caution">
    <text evidence="5">The sequence shown here is derived from an EMBL/GenBank/DDBJ whole genome shotgun (WGS) entry which is preliminary data.</text>
</comment>
<name>A0ABQ1EC31_9CLOT</name>
<comment type="similarity">
    <text evidence="1">Belongs to the peptidase A31 family.</text>
</comment>
<dbReference type="InterPro" id="IPR000671">
    <property type="entry name" value="Peptidase_A31"/>
</dbReference>
<evidence type="ECO:0000313" key="5">
    <source>
        <dbReference type="EMBL" id="GFZ32263.1"/>
    </source>
</evidence>
<evidence type="ECO:0000313" key="6">
    <source>
        <dbReference type="Proteomes" id="UP000663802"/>
    </source>
</evidence>
<keyword evidence="6" id="KW-1185">Reference proteome</keyword>
<dbReference type="RefSeq" id="WP_206870521.1">
    <property type="nucleotide sequence ID" value="NZ_BMBA01000002.1"/>
</dbReference>
<evidence type="ECO:0000256" key="4">
    <source>
        <dbReference type="ARBA" id="ARBA00022801"/>
    </source>
</evidence>
<keyword evidence="4" id="KW-0378">Hydrolase</keyword>
<dbReference type="InterPro" id="IPR023430">
    <property type="entry name" value="Pept_HybD-like_dom_sf"/>
</dbReference>
<reference evidence="5 6" key="1">
    <citation type="journal article" date="2021" name="Int. J. Syst. Evol. Microbiol.">
        <title>Clostridium zeae sp. nov., isolated from corn silage.</title>
        <authorList>
            <person name="Kobayashi H."/>
            <person name="Tanizawa Y."/>
            <person name="Yagura M."/>
            <person name="Sakamoto M."/>
            <person name="Ohkuma M."/>
            <person name="Tohno M."/>
        </authorList>
    </citation>
    <scope>NUCLEOTIDE SEQUENCE [LARGE SCALE GENOMIC DNA]</scope>
    <source>
        <strain evidence="5 6">CSC2</strain>
    </source>
</reference>
<dbReference type="Proteomes" id="UP000663802">
    <property type="component" value="Unassembled WGS sequence"/>
</dbReference>
<sequence>MIKIIGIGNILMSDDGISMKIIDSIEDKLMKLGLELECVKAETDLDYALDCIDNGDTVVIIDSTNFGIECGELTVVPLDKGRLYENNRFFMHNISLISSINKAELYIDGLIIGIEVDRICFNMELSKKLESRFEDITKEVYEIIYRCIVS</sequence>